<protein>
    <submittedName>
        <fullName evidence="2">Nucleoside-diphosphate-sugar epimerase</fullName>
    </submittedName>
</protein>
<dbReference type="InterPro" id="IPR052718">
    <property type="entry name" value="NmrA-type_oxidoreductase"/>
</dbReference>
<dbReference type="Pfam" id="PF13460">
    <property type="entry name" value="NAD_binding_10"/>
    <property type="match status" value="1"/>
</dbReference>
<dbReference type="EMBL" id="AYYP01000061">
    <property type="protein sequence ID" value="KRM63416.1"/>
    <property type="molecule type" value="Genomic_DNA"/>
</dbReference>
<accession>A0A0R2A7U9</accession>
<evidence type="ECO:0000313" key="2">
    <source>
        <dbReference type="EMBL" id="KRM63416.1"/>
    </source>
</evidence>
<proteinExistence type="predicted"/>
<feature type="domain" description="NAD(P)-binding" evidence="1">
    <location>
        <begin position="11"/>
        <end position="148"/>
    </location>
</feature>
<comment type="caution">
    <text evidence="2">The sequence shown here is derived from an EMBL/GenBank/DDBJ whole genome shotgun (WGS) entry which is preliminary data.</text>
</comment>
<gene>
    <name evidence="2" type="ORF">FC14_GL000451</name>
</gene>
<sequence>MFFMKYAVTAATGKFGQAAVKALLEKLPSQELVIIARNLTKAKQLFPHLEIRPADYDSEVELTKALTGIDKVLFISSQPGGAVSRDIQHQNVVNALKKAGVTYVAYTSYPHANSAQASLAADHKLTEQLLQASGIKHSFLRNNWYFENELGLISGLAQTQTGAYWADNKTGWALESEYAQAAANVLLMAQPKEIYEFAGTPLSYEELAQAVGTATNQTVTITKLSHEDYVDSLAQTGLDHETAALYASFQIPNSLGDLAQPSDDLTTVLGKQPLEITAAVANLLQN</sequence>
<reference evidence="2 3" key="1">
    <citation type="journal article" date="2015" name="Genome Announc.">
        <title>Expanding the biotechnology potential of lactobacilli through comparative genomics of 213 strains and associated genera.</title>
        <authorList>
            <person name="Sun Z."/>
            <person name="Harris H.M."/>
            <person name="McCann A."/>
            <person name="Guo C."/>
            <person name="Argimon S."/>
            <person name="Zhang W."/>
            <person name="Yang X."/>
            <person name="Jeffery I.B."/>
            <person name="Cooney J.C."/>
            <person name="Kagawa T.F."/>
            <person name="Liu W."/>
            <person name="Song Y."/>
            <person name="Salvetti E."/>
            <person name="Wrobel A."/>
            <person name="Rasinkangas P."/>
            <person name="Parkhill J."/>
            <person name="Rea M.C."/>
            <person name="O'Sullivan O."/>
            <person name="Ritari J."/>
            <person name="Douillard F.P."/>
            <person name="Paul Ross R."/>
            <person name="Yang R."/>
            <person name="Briner A.E."/>
            <person name="Felis G.E."/>
            <person name="de Vos W.M."/>
            <person name="Barrangou R."/>
            <person name="Klaenhammer T.R."/>
            <person name="Caufield P.W."/>
            <person name="Cui Y."/>
            <person name="Zhang H."/>
            <person name="O'Toole P.W."/>
        </authorList>
    </citation>
    <scope>NUCLEOTIDE SEQUENCE [LARGE SCALE GENOMIC DNA]</scope>
    <source>
        <strain evidence="2 3">DSM 20509</strain>
    </source>
</reference>
<dbReference type="SUPFAM" id="SSF51735">
    <property type="entry name" value="NAD(P)-binding Rossmann-fold domains"/>
    <property type="match status" value="1"/>
</dbReference>
<dbReference type="Gene3D" id="3.40.50.720">
    <property type="entry name" value="NAD(P)-binding Rossmann-like Domain"/>
    <property type="match status" value="1"/>
</dbReference>
<dbReference type="InterPro" id="IPR016040">
    <property type="entry name" value="NAD(P)-bd_dom"/>
</dbReference>
<dbReference type="PANTHER" id="PTHR47129:SF1">
    <property type="entry name" value="NMRA-LIKE DOMAIN-CONTAINING PROTEIN"/>
    <property type="match status" value="1"/>
</dbReference>
<organism evidence="2 3">
    <name type="scientific">Ligilactobacillus agilis DSM 20509</name>
    <dbReference type="NCBI Taxonomy" id="1423718"/>
    <lineage>
        <taxon>Bacteria</taxon>
        <taxon>Bacillati</taxon>
        <taxon>Bacillota</taxon>
        <taxon>Bacilli</taxon>
        <taxon>Lactobacillales</taxon>
        <taxon>Lactobacillaceae</taxon>
        <taxon>Ligilactobacillus</taxon>
    </lineage>
</organism>
<dbReference type="PANTHER" id="PTHR47129">
    <property type="entry name" value="QUINONE OXIDOREDUCTASE 2"/>
    <property type="match status" value="1"/>
</dbReference>
<dbReference type="Gene3D" id="3.90.25.10">
    <property type="entry name" value="UDP-galactose 4-epimerase, domain 1"/>
    <property type="match status" value="1"/>
</dbReference>
<name>A0A0R2A7U9_9LACO</name>
<evidence type="ECO:0000313" key="3">
    <source>
        <dbReference type="Proteomes" id="UP000051008"/>
    </source>
</evidence>
<keyword evidence="3" id="KW-1185">Reference proteome</keyword>
<dbReference type="Proteomes" id="UP000051008">
    <property type="component" value="Unassembled WGS sequence"/>
</dbReference>
<dbReference type="AlphaFoldDB" id="A0A0R2A7U9"/>
<dbReference type="PATRIC" id="fig|1423718.3.peg.470"/>
<evidence type="ECO:0000259" key="1">
    <source>
        <dbReference type="Pfam" id="PF13460"/>
    </source>
</evidence>
<dbReference type="InterPro" id="IPR036291">
    <property type="entry name" value="NAD(P)-bd_dom_sf"/>
</dbReference>